<dbReference type="Pfam" id="PF07593">
    <property type="entry name" value="UnbV_ASPIC"/>
    <property type="match status" value="1"/>
</dbReference>
<dbReference type="Gene3D" id="2.130.10.130">
    <property type="entry name" value="Integrin alpha, N-terminal"/>
    <property type="match status" value="5"/>
</dbReference>
<dbReference type="SUPFAM" id="SSF69318">
    <property type="entry name" value="Integrin alpha N-terminal domain"/>
    <property type="match status" value="2"/>
</dbReference>
<keyword evidence="6" id="KW-1185">Reference proteome</keyword>
<proteinExistence type="predicted"/>
<dbReference type="SMART" id="SM00191">
    <property type="entry name" value="Int_alpha"/>
    <property type="match status" value="3"/>
</dbReference>
<evidence type="ECO:0000313" key="6">
    <source>
        <dbReference type="Proteomes" id="UP000310314"/>
    </source>
</evidence>
<keyword evidence="1" id="KW-0732">Signal</keyword>
<dbReference type="PANTHER" id="PTHR16026:SF0">
    <property type="entry name" value="CARTILAGE ACIDIC PROTEIN 1"/>
    <property type="match status" value="1"/>
</dbReference>
<dbReference type="InterPro" id="IPR027039">
    <property type="entry name" value="Crtac1"/>
</dbReference>
<organism evidence="5 6">
    <name type="scientific">Maribacter algarum</name>
    <name type="common">ex Zhang et al. 2020</name>
    <dbReference type="NCBI Taxonomy" id="2578118"/>
    <lineage>
        <taxon>Bacteria</taxon>
        <taxon>Pseudomonadati</taxon>
        <taxon>Bacteroidota</taxon>
        <taxon>Flavobacteriia</taxon>
        <taxon>Flavobacteriales</taxon>
        <taxon>Flavobacteriaceae</taxon>
        <taxon>Maribacter</taxon>
    </lineage>
</organism>
<dbReference type="Pfam" id="PF01839">
    <property type="entry name" value="FG-GAP"/>
    <property type="match status" value="1"/>
</dbReference>
<dbReference type="InterPro" id="IPR011519">
    <property type="entry name" value="UnbV_ASPIC"/>
</dbReference>
<dbReference type="OrthoDB" id="9816120at2"/>
<feature type="domain" description="ASPIC/UnbV" evidence="4">
    <location>
        <begin position="537"/>
        <end position="604"/>
    </location>
</feature>
<gene>
    <name evidence="5" type="ORF">FEE95_18185</name>
</gene>
<dbReference type="PROSITE" id="PS51257">
    <property type="entry name" value="PROKAR_LIPOPROTEIN"/>
    <property type="match status" value="1"/>
</dbReference>
<evidence type="ECO:0000313" key="5">
    <source>
        <dbReference type="EMBL" id="TMM53827.1"/>
    </source>
</evidence>
<dbReference type="AlphaFoldDB" id="A0A5S3PHV5"/>
<keyword evidence="2" id="KW-0677">Repeat</keyword>
<reference evidence="5 6" key="1">
    <citation type="submission" date="2019-05" db="EMBL/GenBank/DDBJ databases">
        <authorList>
            <person name="Zhang J.-Y."/>
            <person name="Feg X."/>
            <person name="Du Z.-J."/>
        </authorList>
    </citation>
    <scope>NUCLEOTIDE SEQUENCE [LARGE SCALE GENOMIC DNA]</scope>
    <source>
        <strain evidence="5 6">RZ26</strain>
    </source>
</reference>
<accession>A0A5S3PHV5</accession>
<sequence>MHNKKVLSFKLLLPLVVILIFISGCKEKRPTTLFTNIDSSQSGLEFNNQLTENDSINILNNEFVYNGAGIALGDVNGDGLDDIFIAGNQVDNKLFLNKGELKFKDVSEKAKVSKPDSLMWSSGVSIIDINSDGLLDIYVCNTFRKNPYQRQNLLYINKGVDKESVPSFEEMAAAYGINDSSYSSHVQFVDFDLDGDLDLFVGVNCIEGINPTEFRPSDDDGTSKSKDVLYENIQNDSLLHPKFINVSEKAGIRYHGYSHSTIVHDFNQDGWPDFYVANDFLSNDLVYINNQDGTFTNRAGDIFKHFSLSSMGSDIADIDNNGRMDIYTTEMQPYYNKRKKLFQGPSSYSKEIFTRKYNYEYQYTRNTLQVNHGVNPETLLPIFGDIGMYAGVHETDWSWAPLFADFDNDGWQDLFITNGFPKDVTDRDFGDFRITASRLVSKEKLLAAIPEIKIPNFIFRNNGDSTFDDLTNEWGLNFGTFSSGAAYGDLDNDGDLDLVVNNINDPVLLLENNSSELQTSNHYLRLKLKGNTKNPVAIGATVEIYSDGATQKKSVLSGRGYLSQPEQTLHFGLGKQTKLDSIKISWPDNNIQKLTEVTLDTTLTISYQSNLLGIQQTPDKWDTTLMKEASSEYGLKHNVRDIDFIDFNFQRTLPHKFSQFGPSLAVGDVNNDSLDDLFVAASRNFKESWFLQQKDGSFKQQEVAYKSNAKLEEEDAGTLLFDVDNDGDLDLYIARGCGQYPKDDKYYKDILLINNGKGSFEEAANSLPDIRINSSSVKAADFDKDGDLDLFVGSRVEPFAYPTGERSYILRNESTESNISFVDVTKEVSKELASPGLICDALWTDFNGDFWPDLILASEWAPIRFFENNEGILKEITNETGISRNLGWWNSLAAADIDNDGDMDYIAGNYGRNINFQGSKEEPVRVYAKDLDQNGTIDPLISYYLRDSIGTRKEYLYHPWQDVTKQYVGIRKKFNSFGAFGASTLPEMFSDGLLDDATVLSFNYMKSVWIENIGGGKFDMHALPTEAQIGPIFGILPKYLDDDNNIDLLLVGNDYGMEVQQGRADALIGLALRNSGKGDFNTIPIEKSNFYVPGDGKSLVSISLGNEKSLIIASQNNDSLRVFEPKHRDLEKVLALKPNEVKVIVSFTDGSKQVFEYYWGNTFQSQSSRTFSINDGAKEVLFFDNSGIETRKISY</sequence>
<dbReference type="EMBL" id="VATY01000004">
    <property type="protein sequence ID" value="TMM53827.1"/>
    <property type="molecule type" value="Genomic_DNA"/>
</dbReference>
<dbReference type="RefSeq" id="WP_138659450.1">
    <property type="nucleotide sequence ID" value="NZ_VATY01000004.1"/>
</dbReference>
<dbReference type="PANTHER" id="PTHR16026">
    <property type="entry name" value="CARTILAGE ACIDIC PROTEIN 1"/>
    <property type="match status" value="1"/>
</dbReference>
<dbReference type="Proteomes" id="UP000310314">
    <property type="component" value="Unassembled WGS sequence"/>
</dbReference>
<evidence type="ECO:0000256" key="3">
    <source>
        <dbReference type="ARBA" id="ARBA00023180"/>
    </source>
</evidence>
<evidence type="ECO:0000259" key="4">
    <source>
        <dbReference type="Pfam" id="PF07593"/>
    </source>
</evidence>
<dbReference type="InterPro" id="IPR013517">
    <property type="entry name" value="FG-GAP"/>
</dbReference>
<protein>
    <recommendedName>
        <fullName evidence="4">ASPIC/UnbV domain-containing protein</fullName>
    </recommendedName>
</protein>
<dbReference type="InterPro" id="IPR013519">
    <property type="entry name" value="Int_alpha_beta-p"/>
</dbReference>
<comment type="caution">
    <text evidence="5">The sequence shown here is derived from an EMBL/GenBank/DDBJ whole genome shotgun (WGS) entry which is preliminary data.</text>
</comment>
<evidence type="ECO:0000256" key="1">
    <source>
        <dbReference type="ARBA" id="ARBA00022729"/>
    </source>
</evidence>
<keyword evidence="3" id="KW-0325">Glycoprotein</keyword>
<dbReference type="Pfam" id="PF13517">
    <property type="entry name" value="FG-GAP_3"/>
    <property type="match status" value="4"/>
</dbReference>
<name>A0A5S3PHV5_9FLAO</name>
<evidence type="ECO:0000256" key="2">
    <source>
        <dbReference type="ARBA" id="ARBA00022737"/>
    </source>
</evidence>
<dbReference type="InterPro" id="IPR028994">
    <property type="entry name" value="Integrin_alpha_N"/>
</dbReference>